<feature type="region of interest" description="Disordered" evidence="1">
    <location>
        <begin position="1"/>
        <end position="23"/>
    </location>
</feature>
<evidence type="ECO:0000256" key="1">
    <source>
        <dbReference type="SAM" id="MobiDB-lite"/>
    </source>
</evidence>
<dbReference type="Proteomes" id="UP000006038">
    <property type="component" value="Chromosome 11"/>
</dbReference>
<name>J3N658_ORYBR</name>
<reference evidence="2" key="1">
    <citation type="journal article" date="2013" name="Nat. Commun.">
        <title>Whole-genome sequencing of Oryza brachyantha reveals mechanisms underlying Oryza genome evolution.</title>
        <authorList>
            <person name="Chen J."/>
            <person name="Huang Q."/>
            <person name="Gao D."/>
            <person name="Wang J."/>
            <person name="Lang Y."/>
            <person name="Liu T."/>
            <person name="Li B."/>
            <person name="Bai Z."/>
            <person name="Luis Goicoechea J."/>
            <person name="Liang C."/>
            <person name="Chen C."/>
            <person name="Zhang W."/>
            <person name="Sun S."/>
            <person name="Liao Y."/>
            <person name="Zhang X."/>
            <person name="Yang L."/>
            <person name="Song C."/>
            <person name="Wang M."/>
            <person name="Shi J."/>
            <person name="Liu G."/>
            <person name="Liu J."/>
            <person name="Zhou H."/>
            <person name="Zhou W."/>
            <person name="Yu Q."/>
            <person name="An N."/>
            <person name="Chen Y."/>
            <person name="Cai Q."/>
            <person name="Wang B."/>
            <person name="Liu B."/>
            <person name="Min J."/>
            <person name="Huang Y."/>
            <person name="Wu H."/>
            <person name="Li Z."/>
            <person name="Zhang Y."/>
            <person name="Yin Y."/>
            <person name="Song W."/>
            <person name="Jiang J."/>
            <person name="Jackson S.A."/>
            <person name="Wing R.A."/>
            <person name="Wang J."/>
            <person name="Chen M."/>
        </authorList>
    </citation>
    <scope>NUCLEOTIDE SEQUENCE [LARGE SCALE GENOMIC DNA]</scope>
    <source>
        <strain evidence="2">cv. IRGC 101232</strain>
    </source>
</reference>
<evidence type="ECO:0000313" key="2">
    <source>
        <dbReference type="EnsemblPlants" id="OB11G12940.1"/>
    </source>
</evidence>
<proteinExistence type="predicted"/>
<organism evidence="2">
    <name type="scientific">Oryza brachyantha</name>
    <name type="common">malo sina</name>
    <dbReference type="NCBI Taxonomy" id="4533"/>
    <lineage>
        <taxon>Eukaryota</taxon>
        <taxon>Viridiplantae</taxon>
        <taxon>Streptophyta</taxon>
        <taxon>Embryophyta</taxon>
        <taxon>Tracheophyta</taxon>
        <taxon>Spermatophyta</taxon>
        <taxon>Magnoliopsida</taxon>
        <taxon>Liliopsida</taxon>
        <taxon>Poales</taxon>
        <taxon>Poaceae</taxon>
        <taxon>BOP clade</taxon>
        <taxon>Oryzoideae</taxon>
        <taxon>Oryzeae</taxon>
        <taxon>Oryzinae</taxon>
        <taxon>Oryza</taxon>
    </lineage>
</organism>
<dbReference type="Gramene" id="OB11G12940.1">
    <property type="protein sequence ID" value="OB11G12940.1"/>
    <property type="gene ID" value="OB11G12940"/>
</dbReference>
<dbReference type="HOGENOM" id="CLU_2580878_0_0_1"/>
<evidence type="ECO:0000313" key="3">
    <source>
        <dbReference type="Proteomes" id="UP000006038"/>
    </source>
</evidence>
<sequence length="81" mass="9324">PSSPRHLRSQSRQSSPVREKSSSLDHLEYAFSRTRAEICQKDRKILAAQVQKLRQRINNSSCKMMLTSIPARTWSPNIQTV</sequence>
<reference evidence="2" key="2">
    <citation type="submission" date="2013-04" db="UniProtKB">
        <authorList>
            <consortium name="EnsemblPlants"/>
        </authorList>
    </citation>
    <scope>IDENTIFICATION</scope>
</reference>
<dbReference type="AlphaFoldDB" id="J3N658"/>
<protein>
    <submittedName>
        <fullName evidence="2">Uncharacterized protein</fullName>
    </submittedName>
</protein>
<keyword evidence="3" id="KW-1185">Reference proteome</keyword>
<accession>J3N658</accession>
<dbReference type="EnsemblPlants" id="OB11G12940.1">
    <property type="protein sequence ID" value="OB11G12940.1"/>
    <property type="gene ID" value="OB11G12940"/>
</dbReference>